<dbReference type="Proteomes" id="UP000507245">
    <property type="component" value="Unassembled WGS sequence"/>
</dbReference>
<dbReference type="PANTHER" id="PTHR31170">
    <property type="entry name" value="BNAC04G53230D PROTEIN"/>
    <property type="match status" value="1"/>
</dbReference>
<reference evidence="3" key="1">
    <citation type="journal article" date="2020" name="Genome Biol.">
        <title>Gamete binning: chromosome-level and haplotype-resolved genome assembly enabled by high-throughput single-cell sequencing of gamete genomes.</title>
        <authorList>
            <person name="Campoy J.A."/>
            <person name="Sun H."/>
            <person name="Goel M."/>
            <person name="Jiao W.-B."/>
            <person name="Folz-Donahue K."/>
            <person name="Wang N."/>
            <person name="Rubio M."/>
            <person name="Liu C."/>
            <person name="Kukat C."/>
            <person name="Ruiz D."/>
            <person name="Huettel B."/>
            <person name="Schneeberger K."/>
        </authorList>
    </citation>
    <scope>NUCLEOTIDE SEQUENCE [LARGE SCALE GENOMIC DNA]</scope>
    <source>
        <strain evidence="3">cv. Rojo Pasion</strain>
    </source>
</reference>
<evidence type="ECO:0000256" key="1">
    <source>
        <dbReference type="SAM" id="Phobius"/>
    </source>
</evidence>
<feature type="transmembrane region" description="Helical" evidence="1">
    <location>
        <begin position="444"/>
        <end position="465"/>
    </location>
</feature>
<dbReference type="AlphaFoldDB" id="A0A6J5VXC5"/>
<dbReference type="EMBL" id="CAEKKB010000001">
    <property type="protein sequence ID" value="CAB4292204.1"/>
    <property type="molecule type" value="Genomic_DNA"/>
</dbReference>
<dbReference type="PANTHER" id="PTHR31170:SF17">
    <property type="match status" value="1"/>
</dbReference>
<keyword evidence="1" id="KW-1133">Transmembrane helix</keyword>
<proteinExistence type="predicted"/>
<accession>A0A6J5VXC5</accession>
<gene>
    <name evidence="2" type="ORF">ORAREDHAP_LOCUS361</name>
</gene>
<evidence type="ECO:0000313" key="3">
    <source>
        <dbReference type="Proteomes" id="UP000507245"/>
    </source>
</evidence>
<protein>
    <submittedName>
        <fullName evidence="2">Uncharacterized protein</fullName>
    </submittedName>
</protein>
<dbReference type="Pfam" id="PF03140">
    <property type="entry name" value="DUF247"/>
    <property type="match status" value="1"/>
</dbReference>
<keyword evidence="1" id="KW-0812">Transmembrane</keyword>
<name>A0A6J5VXC5_PRUAR</name>
<sequence length="483" mass="56020">MAIETECNADRTYIVGEDTLLEALKEMMRRNAGPATSPLPPASCIFKVPEALRMHNPKAYKPYVVSIGPFHRGRDQENLQRMETVKQWYLDTLLARVHINSQEFIQRINDETENGIIEFEKRARSFYAEPLDHLKEKEFVEIMILDGCFVIQLLWNIVNGKKDDDDPILNMDCMFQYVCHDLLLLENQLPWFVLSCLYRLTLGKIYGGPPFSVVLLSAFCSQNSMEKHINSYFQYLKEELGHNDRVDENRFLHILDLIRTSIVFAFKPFEPSSRNNKKCLWWFAEKEEKEIGPEIPAATALSEAGVKFERGSDNNLMNIEFKNGVLTIPELAVAELTEPLLRNLIAFEQCCRGHSHQITSYAVFMDKLISSDKDIKLLSEKKILANWLNVEDGSEFFNSLYIDTTVKDFQYHKLCVEVNKYYHVKWNRYFEQFRRDYCSTPWKVIALAVGILLLLVNLMQLVISLQSSTFFTGIRVNELSADI</sequence>
<evidence type="ECO:0000313" key="2">
    <source>
        <dbReference type="EMBL" id="CAB4292204.1"/>
    </source>
</evidence>
<dbReference type="InterPro" id="IPR004158">
    <property type="entry name" value="DUF247_pln"/>
</dbReference>
<keyword evidence="3" id="KW-1185">Reference proteome</keyword>
<organism evidence="2 3">
    <name type="scientific">Prunus armeniaca</name>
    <name type="common">Apricot</name>
    <name type="synonym">Armeniaca vulgaris</name>
    <dbReference type="NCBI Taxonomy" id="36596"/>
    <lineage>
        <taxon>Eukaryota</taxon>
        <taxon>Viridiplantae</taxon>
        <taxon>Streptophyta</taxon>
        <taxon>Embryophyta</taxon>
        <taxon>Tracheophyta</taxon>
        <taxon>Spermatophyta</taxon>
        <taxon>Magnoliopsida</taxon>
        <taxon>eudicotyledons</taxon>
        <taxon>Gunneridae</taxon>
        <taxon>Pentapetalae</taxon>
        <taxon>rosids</taxon>
        <taxon>fabids</taxon>
        <taxon>Rosales</taxon>
        <taxon>Rosaceae</taxon>
        <taxon>Amygdaloideae</taxon>
        <taxon>Amygdaleae</taxon>
        <taxon>Prunus</taxon>
    </lineage>
</organism>
<dbReference type="OrthoDB" id="1184974at2759"/>
<keyword evidence="1" id="KW-0472">Membrane</keyword>